<sequence length="292" mass="32842">MLCTVKGCRKKYSPQKQGRDRKGCVDLSWIPAMERSEEAVGSDPTASEVNGTFATNFNSSRISPGVVKIFHLTRSLSSILATARRSNGVRIPPHASRDDEHEPAPRVHALTDGLTAPANFRANSHAHAAYLPAAPEVPHAVRTHYSAPTEQWQRHRRRPQSRDSSPGPEKHRLKGHSSRRQRWTLLLHRRNSGGGAGVALFLFPVSGWPGFSNWMVDKMFDIKAWAEYVVEWAAKDPYGFLTTVILALTPLFLASAVLSWKLAKMIEAREREQKKKQKRQENIAKAKRTKRD</sequence>
<proteinExistence type="inferred from homology"/>
<feature type="transmembrane region" description="Helical" evidence="9">
    <location>
        <begin position="192"/>
        <end position="211"/>
    </location>
</feature>
<feature type="region of interest" description="Disordered" evidence="8">
    <location>
        <begin position="271"/>
        <end position="292"/>
    </location>
</feature>
<dbReference type="Proteomes" id="UP000297703">
    <property type="component" value="Unassembled WGS sequence"/>
</dbReference>
<dbReference type="Pfam" id="PF15086">
    <property type="entry name" value="UPF0542"/>
    <property type="match status" value="1"/>
</dbReference>
<evidence type="ECO:0000313" key="10">
    <source>
        <dbReference type="EMBL" id="TFK15669.1"/>
    </source>
</evidence>
<evidence type="ECO:0000256" key="3">
    <source>
        <dbReference type="ARBA" id="ARBA00017904"/>
    </source>
</evidence>
<accession>A0A4D9EYE9</accession>
<dbReference type="OrthoDB" id="6282848at2759"/>
<evidence type="ECO:0000256" key="8">
    <source>
        <dbReference type="SAM" id="MobiDB-lite"/>
    </source>
</evidence>
<dbReference type="STRING" id="55544.A0A4D9EYE9"/>
<keyword evidence="4 9" id="KW-0812">Transmembrane</keyword>
<comment type="similarity">
    <text evidence="2">Belongs to the SMIM15 family.</text>
</comment>
<evidence type="ECO:0000256" key="1">
    <source>
        <dbReference type="ARBA" id="ARBA00004167"/>
    </source>
</evidence>
<feature type="transmembrane region" description="Helical" evidence="9">
    <location>
        <begin position="238"/>
        <end position="260"/>
    </location>
</feature>
<dbReference type="PANTHER" id="PTHR28644:SF1">
    <property type="entry name" value="SMALL INTEGRAL MEMBRANE PROTEIN 15"/>
    <property type="match status" value="1"/>
</dbReference>
<comment type="caution">
    <text evidence="10">The sequence shown here is derived from an EMBL/GenBank/DDBJ whole genome shotgun (WGS) entry which is preliminary data.</text>
</comment>
<name>A0A4D9EYE9_9SAUR</name>
<evidence type="ECO:0000256" key="5">
    <source>
        <dbReference type="ARBA" id="ARBA00022989"/>
    </source>
</evidence>
<feature type="compositionally biased region" description="Basic and acidic residues" evidence="8">
    <location>
        <begin position="271"/>
        <end position="284"/>
    </location>
</feature>
<keyword evidence="7 9" id="KW-0472">Membrane</keyword>
<feature type="region of interest" description="Disordered" evidence="8">
    <location>
        <begin position="147"/>
        <end position="178"/>
    </location>
</feature>
<reference evidence="10 11" key="1">
    <citation type="submission" date="2019-04" db="EMBL/GenBank/DDBJ databases">
        <title>Draft genome of the big-headed turtle Platysternon megacephalum.</title>
        <authorList>
            <person name="Gong S."/>
        </authorList>
    </citation>
    <scope>NUCLEOTIDE SEQUENCE [LARGE SCALE GENOMIC DNA]</scope>
    <source>
        <strain evidence="10">DO16091913</strain>
        <tissue evidence="10">Muscle</tissue>
    </source>
</reference>
<evidence type="ECO:0000313" key="11">
    <source>
        <dbReference type="Proteomes" id="UP000297703"/>
    </source>
</evidence>
<evidence type="ECO:0000256" key="7">
    <source>
        <dbReference type="ARBA" id="ARBA00023136"/>
    </source>
</evidence>
<protein>
    <recommendedName>
        <fullName evidence="3">Small integral membrane protein 15</fullName>
    </recommendedName>
</protein>
<dbReference type="EMBL" id="QXTE01000003">
    <property type="protein sequence ID" value="TFK15669.1"/>
    <property type="molecule type" value="Genomic_DNA"/>
</dbReference>
<evidence type="ECO:0000256" key="9">
    <source>
        <dbReference type="SAM" id="Phobius"/>
    </source>
</evidence>
<organism evidence="10 11">
    <name type="scientific">Platysternon megacephalum</name>
    <name type="common">big-headed turtle</name>
    <dbReference type="NCBI Taxonomy" id="55544"/>
    <lineage>
        <taxon>Eukaryota</taxon>
        <taxon>Metazoa</taxon>
        <taxon>Chordata</taxon>
        <taxon>Craniata</taxon>
        <taxon>Vertebrata</taxon>
        <taxon>Euteleostomi</taxon>
        <taxon>Archelosauria</taxon>
        <taxon>Testudinata</taxon>
        <taxon>Testudines</taxon>
        <taxon>Cryptodira</taxon>
        <taxon>Durocryptodira</taxon>
        <taxon>Testudinoidea</taxon>
        <taxon>Platysternidae</taxon>
        <taxon>Platysternon</taxon>
    </lineage>
</organism>
<keyword evidence="6" id="KW-0175">Coiled coil</keyword>
<keyword evidence="11" id="KW-1185">Reference proteome</keyword>
<evidence type="ECO:0000256" key="2">
    <source>
        <dbReference type="ARBA" id="ARBA00006758"/>
    </source>
</evidence>
<evidence type="ECO:0000256" key="4">
    <source>
        <dbReference type="ARBA" id="ARBA00022692"/>
    </source>
</evidence>
<dbReference type="InterPro" id="IPR027877">
    <property type="entry name" value="Smim15"/>
</dbReference>
<reference evidence="10 11" key="2">
    <citation type="submission" date="2019-04" db="EMBL/GenBank/DDBJ databases">
        <title>The genome sequence of big-headed turtle.</title>
        <authorList>
            <person name="Gong S."/>
        </authorList>
    </citation>
    <scope>NUCLEOTIDE SEQUENCE [LARGE SCALE GENOMIC DNA]</scope>
    <source>
        <strain evidence="10">DO16091913</strain>
        <tissue evidence="10">Muscle</tissue>
    </source>
</reference>
<gene>
    <name evidence="10" type="ORF">DR999_PMT00541</name>
</gene>
<dbReference type="PANTHER" id="PTHR28644">
    <property type="entry name" value="SMALL INTEGRAL MEMBRANE PROTEIN 15"/>
    <property type="match status" value="1"/>
</dbReference>
<comment type="subcellular location">
    <subcellularLocation>
        <location evidence="1">Membrane</location>
        <topology evidence="1">Single-pass membrane protein</topology>
    </subcellularLocation>
</comment>
<keyword evidence="5 9" id="KW-1133">Transmembrane helix</keyword>
<dbReference type="GO" id="GO:0016020">
    <property type="term" value="C:membrane"/>
    <property type="evidence" value="ECO:0007669"/>
    <property type="project" value="UniProtKB-SubCell"/>
</dbReference>
<evidence type="ECO:0000256" key="6">
    <source>
        <dbReference type="ARBA" id="ARBA00023054"/>
    </source>
</evidence>
<dbReference type="AlphaFoldDB" id="A0A4D9EYE9"/>